<evidence type="ECO:0000256" key="2">
    <source>
        <dbReference type="ARBA" id="ARBA00022692"/>
    </source>
</evidence>
<dbReference type="InterPro" id="IPR039421">
    <property type="entry name" value="Type_1_exporter"/>
</dbReference>
<dbReference type="PANTHER" id="PTHR43394">
    <property type="entry name" value="ATP-DEPENDENT PERMEASE MDL1, MITOCHONDRIAL"/>
    <property type="match status" value="1"/>
</dbReference>
<evidence type="ECO:0000313" key="8">
    <source>
        <dbReference type="EMBL" id="BCJ68547.1"/>
    </source>
</evidence>
<dbReference type="PROSITE" id="PS50893">
    <property type="entry name" value="ABC_TRANSPORTER_2"/>
    <property type="match status" value="1"/>
</dbReference>
<dbReference type="GO" id="GO:0015421">
    <property type="term" value="F:ABC-type oligopeptide transporter activity"/>
    <property type="evidence" value="ECO:0007669"/>
    <property type="project" value="TreeGrafter"/>
</dbReference>
<gene>
    <name evidence="8" type="ORF">Prubr_55680</name>
</gene>
<feature type="transmembrane region" description="Helical" evidence="5">
    <location>
        <begin position="60"/>
        <end position="83"/>
    </location>
</feature>
<keyword evidence="9" id="KW-1185">Reference proteome</keyword>
<dbReference type="InterPro" id="IPR017871">
    <property type="entry name" value="ABC_transporter-like_CS"/>
</dbReference>
<evidence type="ECO:0000259" key="6">
    <source>
        <dbReference type="PROSITE" id="PS50893"/>
    </source>
</evidence>
<evidence type="ECO:0000256" key="1">
    <source>
        <dbReference type="ARBA" id="ARBA00004651"/>
    </source>
</evidence>
<keyword evidence="4 5" id="KW-0472">Membrane</keyword>
<evidence type="ECO:0000259" key="7">
    <source>
        <dbReference type="PROSITE" id="PS50929"/>
    </source>
</evidence>
<evidence type="ECO:0000256" key="4">
    <source>
        <dbReference type="ARBA" id="ARBA00023136"/>
    </source>
</evidence>
<organism evidence="8 9">
    <name type="scientific">Polymorphospora rubra</name>
    <dbReference type="NCBI Taxonomy" id="338584"/>
    <lineage>
        <taxon>Bacteria</taxon>
        <taxon>Bacillati</taxon>
        <taxon>Actinomycetota</taxon>
        <taxon>Actinomycetes</taxon>
        <taxon>Micromonosporales</taxon>
        <taxon>Micromonosporaceae</taxon>
        <taxon>Polymorphospora</taxon>
    </lineage>
</organism>
<dbReference type="GO" id="GO:0005524">
    <property type="term" value="F:ATP binding"/>
    <property type="evidence" value="ECO:0007669"/>
    <property type="project" value="InterPro"/>
</dbReference>
<proteinExistence type="predicted"/>
<dbReference type="PROSITE" id="PS00211">
    <property type="entry name" value="ABC_TRANSPORTER_1"/>
    <property type="match status" value="1"/>
</dbReference>
<comment type="subcellular location">
    <subcellularLocation>
        <location evidence="1">Cell membrane</location>
        <topology evidence="1">Multi-pass membrane protein</topology>
    </subcellularLocation>
</comment>
<dbReference type="InterPro" id="IPR027417">
    <property type="entry name" value="P-loop_NTPase"/>
</dbReference>
<feature type="domain" description="ABC transmembrane type-1" evidence="7">
    <location>
        <begin position="25"/>
        <end position="305"/>
    </location>
</feature>
<reference evidence="8" key="1">
    <citation type="submission" date="2020-08" db="EMBL/GenBank/DDBJ databases">
        <title>Whole genome shotgun sequence of Polymorphospora rubra NBRC 101157.</title>
        <authorList>
            <person name="Komaki H."/>
            <person name="Tamura T."/>
        </authorList>
    </citation>
    <scope>NUCLEOTIDE SEQUENCE</scope>
    <source>
        <strain evidence="8">NBRC 101157</strain>
    </source>
</reference>
<name>A0A810N5H0_9ACTN</name>
<dbReference type="Proteomes" id="UP000680866">
    <property type="component" value="Chromosome"/>
</dbReference>
<dbReference type="InterPro" id="IPR011527">
    <property type="entry name" value="ABC1_TM_dom"/>
</dbReference>
<dbReference type="InterPro" id="IPR003439">
    <property type="entry name" value="ABC_transporter-like_ATP-bd"/>
</dbReference>
<protein>
    <submittedName>
        <fullName evidence="8">ABC transporter permease</fullName>
    </submittedName>
</protein>
<dbReference type="PANTHER" id="PTHR43394:SF1">
    <property type="entry name" value="ATP-BINDING CASSETTE SUB-FAMILY B MEMBER 10, MITOCHONDRIAL"/>
    <property type="match status" value="1"/>
</dbReference>
<dbReference type="InterPro" id="IPR036640">
    <property type="entry name" value="ABC1_TM_sf"/>
</dbReference>
<dbReference type="RefSeq" id="WP_212817766.1">
    <property type="nucleotide sequence ID" value="NZ_AP023359.1"/>
</dbReference>
<dbReference type="Pfam" id="PF00005">
    <property type="entry name" value="ABC_tran"/>
    <property type="match status" value="1"/>
</dbReference>
<dbReference type="KEGG" id="pry:Prubr_55680"/>
<dbReference type="Gene3D" id="3.40.50.300">
    <property type="entry name" value="P-loop containing nucleotide triphosphate hydrolases"/>
    <property type="match status" value="1"/>
</dbReference>
<sequence>MSGQTTAGGRALVTDARRENRGRLLASAALFSGHQTCEALVPVAIGVAIDSAVVTGRHDLLAASLVGLAVLFTALILCWRWAARLGLGAVLDRAHRLRRRLGRSMLDLSDPTRARPDGELHSIASSDADRAARPVEYTSGLIAASTAIVVSCVILFGIDVRLGALVLTVAVGTTVALNLLSPTMTRRSHDQQHTAAQASALAADLVAGLRVLHGLAARDHAMTRYRAASTAAADAAIRAGNTLALQRAATLAAGGLVLLVALLAAGALAVDGQITVGALVAAVGAAQFLSEPLTMLGTHLQFRAGTRASAERVAAVLAEKSTSDDDSAAAADRSGHGPLTLAAAGTFTAAPGEFVGVVADPADATAILAALTPGTGPTPFTAELSGVRLDKLDRDDRRRLVHVEPHRVDLFTGTLHDNLTLGGDPGDLGAGSGAGDLGAALRAADADEFVTATADTPLRDRGTNLSGGQRQRLALARALHTNPDLLVLDRPTTAVDSVTEQRIADGIRRHRHGNGSHSTTVVLTASPTLLDRTDRVVLVVAGRVVATGRHHDLLRDNPDYRERVLR</sequence>
<keyword evidence="2 5" id="KW-0812">Transmembrane</keyword>
<dbReference type="GO" id="GO:0005886">
    <property type="term" value="C:plasma membrane"/>
    <property type="evidence" value="ECO:0007669"/>
    <property type="project" value="UniProtKB-SubCell"/>
</dbReference>
<evidence type="ECO:0000256" key="3">
    <source>
        <dbReference type="ARBA" id="ARBA00022989"/>
    </source>
</evidence>
<dbReference type="GO" id="GO:0016887">
    <property type="term" value="F:ATP hydrolysis activity"/>
    <property type="evidence" value="ECO:0007669"/>
    <property type="project" value="InterPro"/>
</dbReference>
<dbReference type="SUPFAM" id="SSF90123">
    <property type="entry name" value="ABC transporter transmembrane region"/>
    <property type="match status" value="1"/>
</dbReference>
<dbReference type="EMBL" id="AP023359">
    <property type="protein sequence ID" value="BCJ68547.1"/>
    <property type="molecule type" value="Genomic_DNA"/>
</dbReference>
<dbReference type="Pfam" id="PF00664">
    <property type="entry name" value="ABC_membrane"/>
    <property type="match status" value="1"/>
</dbReference>
<evidence type="ECO:0000256" key="5">
    <source>
        <dbReference type="SAM" id="Phobius"/>
    </source>
</evidence>
<dbReference type="PROSITE" id="PS50929">
    <property type="entry name" value="ABC_TM1F"/>
    <property type="match status" value="1"/>
</dbReference>
<feature type="transmembrane region" description="Helical" evidence="5">
    <location>
        <begin position="162"/>
        <end position="180"/>
    </location>
</feature>
<evidence type="ECO:0000313" key="9">
    <source>
        <dbReference type="Proteomes" id="UP000680866"/>
    </source>
</evidence>
<feature type="domain" description="ABC transporter" evidence="6">
    <location>
        <begin position="322"/>
        <end position="566"/>
    </location>
</feature>
<dbReference type="SUPFAM" id="SSF52540">
    <property type="entry name" value="P-loop containing nucleoside triphosphate hydrolases"/>
    <property type="match status" value="1"/>
</dbReference>
<dbReference type="AlphaFoldDB" id="A0A810N5H0"/>
<accession>A0A810N5H0</accession>
<keyword evidence="3 5" id="KW-1133">Transmembrane helix</keyword>
<dbReference type="Gene3D" id="1.20.1560.10">
    <property type="entry name" value="ABC transporter type 1, transmembrane domain"/>
    <property type="match status" value="1"/>
</dbReference>
<feature type="transmembrane region" description="Helical" evidence="5">
    <location>
        <begin position="248"/>
        <end position="270"/>
    </location>
</feature>
<feature type="transmembrane region" description="Helical" evidence="5">
    <location>
        <begin position="137"/>
        <end position="156"/>
    </location>
</feature>